<dbReference type="GO" id="GO:0046872">
    <property type="term" value="F:metal ion binding"/>
    <property type="evidence" value="ECO:0007669"/>
    <property type="project" value="UniProtKB-KW"/>
</dbReference>
<feature type="binding site" evidence="2">
    <location>
        <position position="63"/>
    </location>
    <ligand>
        <name>Fe cation</name>
        <dbReference type="ChEBI" id="CHEBI:24875"/>
    </ligand>
</feature>
<reference evidence="6" key="1">
    <citation type="submission" date="2020-02" db="EMBL/GenBank/DDBJ databases">
        <authorList>
            <person name="Meier V. D."/>
        </authorList>
    </citation>
    <scope>NUCLEOTIDE SEQUENCE</scope>
    <source>
        <strain evidence="6">AVDCRST_MAG72</strain>
    </source>
</reference>
<keyword evidence="2" id="KW-0408">Iron</keyword>
<dbReference type="PANTHER" id="PTHR13903">
    <property type="entry name" value="PIRIN-RELATED"/>
    <property type="match status" value="1"/>
</dbReference>
<dbReference type="InterPro" id="IPR014710">
    <property type="entry name" value="RmlC-like_jellyroll"/>
</dbReference>
<organism evidence="6">
    <name type="scientific">uncultured Nocardioidaceae bacterium</name>
    <dbReference type="NCBI Taxonomy" id="253824"/>
    <lineage>
        <taxon>Bacteria</taxon>
        <taxon>Bacillati</taxon>
        <taxon>Actinomycetota</taxon>
        <taxon>Actinomycetes</taxon>
        <taxon>Propionibacteriales</taxon>
        <taxon>Nocardioidaceae</taxon>
        <taxon>environmental samples</taxon>
    </lineage>
</organism>
<evidence type="ECO:0000256" key="1">
    <source>
        <dbReference type="ARBA" id="ARBA00008416"/>
    </source>
</evidence>
<comment type="cofactor">
    <cofactor evidence="2">
        <name>Fe cation</name>
        <dbReference type="ChEBI" id="CHEBI:24875"/>
    </cofactor>
    <text evidence="2">Binds 1 Fe cation per subunit.</text>
</comment>
<dbReference type="AlphaFoldDB" id="A0A6J4MR66"/>
<dbReference type="SUPFAM" id="SSF51182">
    <property type="entry name" value="RmlC-like cupins"/>
    <property type="match status" value="1"/>
</dbReference>
<dbReference type="PANTHER" id="PTHR13903:SF8">
    <property type="entry name" value="PIRIN"/>
    <property type="match status" value="1"/>
</dbReference>
<keyword evidence="2" id="KW-0479">Metal-binding</keyword>
<feature type="domain" description="Pirin C-terminal" evidence="5">
    <location>
        <begin position="177"/>
        <end position="275"/>
    </location>
</feature>
<gene>
    <name evidence="6" type="ORF">AVDCRST_MAG72-2609</name>
</gene>
<dbReference type="PIRSF" id="PIRSF006232">
    <property type="entry name" value="Pirin"/>
    <property type="match status" value="1"/>
</dbReference>
<dbReference type="Gene3D" id="2.60.120.10">
    <property type="entry name" value="Jelly Rolls"/>
    <property type="match status" value="2"/>
</dbReference>
<dbReference type="Pfam" id="PF02678">
    <property type="entry name" value="Pirin"/>
    <property type="match status" value="1"/>
</dbReference>
<feature type="binding site" evidence="2">
    <location>
        <position position="105"/>
    </location>
    <ligand>
        <name>Fe cation</name>
        <dbReference type="ChEBI" id="CHEBI:24875"/>
    </ligand>
</feature>
<feature type="binding site" evidence="2">
    <location>
        <position position="61"/>
    </location>
    <ligand>
        <name>Fe cation</name>
        <dbReference type="ChEBI" id="CHEBI:24875"/>
    </ligand>
</feature>
<feature type="domain" description="Pirin N-terminal" evidence="4">
    <location>
        <begin position="23"/>
        <end position="123"/>
    </location>
</feature>
<dbReference type="InterPro" id="IPR008778">
    <property type="entry name" value="Pirin_C_dom"/>
</dbReference>
<dbReference type="EMBL" id="CADCUJ010000110">
    <property type="protein sequence ID" value="CAA9364819.1"/>
    <property type="molecule type" value="Genomic_DNA"/>
</dbReference>
<evidence type="ECO:0000259" key="4">
    <source>
        <dbReference type="Pfam" id="PF02678"/>
    </source>
</evidence>
<dbReference type="InterPro" id="IPR012093">
    <property type="entry name" value="Pirin"/>
</dbReference>
<comment type="similarity">
    <text evidence="1 3">Belongs to the pirin family.</text>
</comment>
<name>A0A6J4MR66_9ACTN</name>
<sequence>MSTFTAVHEPLEARDVLLGRTTHVRRILPNRNRRMIGAWCFLDHYGPDDIKRAGGMWVPPHPHTGLQTVTWLFEGEGLHTDSLGSRQLIRPGQLNVMTAGHGIAHAEVSPESAATLLHGVQLWAVLPDGVRESAAPDFTHVADLPTHVGDGVRVTVITGELDGWRSTAPSFTPLVAAEVGLEPGASSTVHLDRGFEYGVLVVQGAVRVDGTDVGRNQMSYLGQGRPELSLTAVEPHDESVVLLLGGEPFEEEIVMWWNFVGRSHEEIVDQREAWNGEGLDWVPERFGQVADFDGDRLLAPPMPNTRLKARGRLG</sequence>
<dbReference type="Pfam" id="PF05726">
    <property type="entry name" value="Pirin_C"/>
    <property type="match status" value="1"/>
</dbReference>
<evidence type="ECO:0000313" key="6">
    <source>
        <dbReference type="EMBL" id="CAA9364819.1"/>
    </source>
</evidence>
<dbReference type="InterPro" id="IPR003829">
    <property type="entry name" value="Pirin_N_dom"/>
</dbReference>
<evidence type="ECO:0000256" key="3">
    <source>
        <dbReference type="RuleBase" id="RU003457"/>
    </source>
</evidence>
<accession>A0A6J4MR66</accession>
<evidence type="ECO:0000256" key="2">
    <source>
        <dbReference type="PIRSR" id="PIRSR006232-1"/>
    </source>
</evidence>
<dbReference type="CDD" id="cd02247">
    <property type="entry name" value="cupin_pirin_C"/>
    <property type="match status" value="1"/>
</dbReference>
<feature type="binding site" evidence="2">
    <location>
        <position position="107"/>
    </location>
    <ligand>
        <name>Fe cation</name>
        <dbReference type="ChEBI" id="CHEBI:24875"/>
    </ligand>
</feature>
<proteinExistence type="inferred from homology"/>
<dbReference type="InterPro" id="IPR011051">
    <property type="entry name" value="RmlC_Cupin_sf"/>
</dbReference>
<protein>
    <submittedName>
        <fullName evidence="6">Pirin</fullName>
    </submittedName>
</protein>
<evidence type="ECO:0000259" key="5">
    <source>
        <dbReference type="Pfam" id="PF05726"/>
    </source>
</evidence>
<dbReference type="CDD" id="cd02909">
    <property type="entry name" value="cupin_pirin_N"/>
    <property type="match status" value="1"/>
</dbReference>